<comment type="similarity">
    <text evidence="10">Belongs to the UbiA prenyltransferase family. Protoheme IX farnesyltransferase subfamily.</text>
</comment>
<evidence type="ECO:0000256" key="6">
    <source>
        <dbReference type="ARBA" id="ARBA00022989"/>
    </source>
</evidence>
<feature type="transmembrane region" description="Helical" evidence="10">
    <location>
        <begin position="108"/>
        <end position="129"/>
    </location>
</feature>
<dbReference type="GO" id="GO:0005886">
    <property type="term" value="C:plasma membrane"/>
    <property type="evidence" value="ECO:0007669"/>
    <property type="project" value="UniProtKB-SubCell"/>
</dbReference>
<evidence type="ECO:0000313" key="12">
    <source>
        <dbReference type="Proteomes" id="UP000198860"/>
    </source>
</evidence>
<dbReference type="PANTHER" id="PTHR43448">
    <property type="entry name" value="PROTOHEME IX FARNESYLTRANSFERASE, MITOCHONDRIAL"/>
    <property type="match status" value="1"/>
</dbReference>
<evidence type="ECO:0000256" key="7">
    <source>
        <dbReference type="ARBA" id="ARBA00023133"/>
    </source>
</evidence>
<dbReference type="HAMAP" id="MF_00154">
    <property type="entry name" value="CyoE_CtaB"/>
    <property type="match status" value="1"/>
</dbReference>
<keyword evidence="5 10" id="KW-0812">Transmembrane</keyword>
<dbReference type="RefSeq" id="WP_089652775.1">
    <property type="nucleotide sequence ID" value="NZ_FNIZ01000011.1"/>
</dbReference>
<reference evidence="12" key="1">
    <citation type="submission" date="2016-10" db="EMBL/GenBank/DDBJ databases">
        <authorList>
            <person name="Varghese N."/>
            <person name="Submissions S."/>
        </authorList>
    </citation>
    <scope>NUCLEOTIDE SEQUENCE [LARGE SCALE GENOMIC DNA]</scope>
    <source>
        <strain evidence="12">CGMCC 1.3703</strain>
    </source>
</reference>
<comment type="subunit">
    <text evidence="10">Interacts with CtaA.</text>
</comment>
<dbReference type="UniPathway" id="UPA00834">
    <property type="reaction ID" value="UER00712"/>
</dbReference>
<keyword evidence="7 10" id="KW-0350">Heme biosynthesis</keyword>
<dbReference type="PROSITE" id="PS00943">
    <property type="entry name" value="UBIA"/>
    <property type="match status" value="1"/>
</dbReference>
<evidence type="ECO:0000256" key="2">
    <source>
        <dbReference type="ARBA" id="ARBA00004919"/>
    </source>
</evidence>
<comment type="pathway">
    <text evidence="2 10">Porphyrin-containing compound metabolism; heme O biosynthesis; heme O from protoheme: step 1/1.</text>
</comment>
<sequence>MDNPRTVESASTEMIQTKTNDHSLLADIKSLIKVGIINSNLITTFAGFWLALHYTGTLFFDQWVTFLLTMLGTAFVIAGGCILNNWYDRDIDPIMSRTNNRPTVTGTMSLSFIKTLGISVSILGFVTLLLTTWQAALWGAFGWFVYVVLYTMWSKRRYTINTVVGSFSGAVPPLIGWAAVDPGLQLEALILFLIMFIWQTPHFLALAMKKKDEYKAAGIPMLPVVHGFEMTKRQIVVYVACLLPLPIYLASLGTVFLITAYVLSIGWLALGIAGFFMKDDYKWATWMFIFSLNYLTIMFFMMVIVTLPFPF</sequence>
<feature type="transmembrane region" description="Helical" evidence="10">
    <location>
        <begin position="160"/>
        <end position="180"/>
    </location>
</feature>
<keyword evidence="12" id="KW-1185">Reference proteome</keyword>
<proteinExistence type="inferred from homology"/>
<dbReference type="EC" id="2.5.1.141" evidence="10"/>
<feature type="transmembrane region" description="Helical" evidence="10">
    <location>
        <begin position="63"/>
        <end position="87"/>
    </location>
</feature>
<feature type="transmembrane region" description="Helical" evidence="10">
    <location>
        <begin position="235"/>
        <end position="252"/>
    </location>
</feature>
<feature type="transmembrane region" description="Helical" evidence="10">
    <location>
        <begin position="31"/>
        <end position="51"/>
    </location>
</feature>
<feature type="transmembrane region" description="Helical" evidence="10">
    <location>
        <begin position="135"/>
        <end position="153"/>
    </location>
</feature>
<feature type="transmembrane region" description="Helical" evidence="10">
    <location>
        <begin position="258"/>
        <end position="276"/>
    </location>
</feature>
<comment type="catalytic activity">
    <reaction evidence="9 10">
        <text>heme b + (2E,6E)-farnesyl diphosphate + H2O = Fe(II)-heme o + diphosphate</text>
        <dbReference type="Rhea" id="RHEA:28070"/>
        <dbReference type="ChEBI" id="CHEBI:15377"/>
        <dbReference type="ChEBI" id="CHEBI:33019"/>
        <dbReference type="ChEBI" id="CHEBI:60344"/>
        <dbReference type="ChEBI" id="CHEBI:60530"/>
        <dbReference type="ChEBI" id="CHEBI:175763"/>
        <dbReference type="EC" id="2.5.1.141"/>
    </reaction>
</comment>
<evidence type="ECO:0000256" key="5">
    <source>
        <dbReference type="ARBA" id="ARBA00022692"/>
    </source>
</evidence>
<dbReference type="InterPro" id="IPR000537">
    <property type="entry name" value="UbiA_prenyltransferase"/>
</dbReference>
<dbReference type="InterPro" id="IPR044878">
    <property type="entry name" value="UbiA_sf"/>
</dbReference>
<evidence type="ECO:0000256" key="1">
    <source>
        <dbReference type="ARBA" id="ARBA00004651"/>
    </source>
</evidence>
<organism evidence="11 12">
    <name type="scientific">Halobacillus aidingensis</name>
    <dbReference type="NCBI Taxonomy" id="240303"/>
    <lineage>
        <taxon>Bacteria</taxon>
        <taxon>Bacillati</taxon>
        <taxon>Bacillota</taxon>
        <taxon>Bacilli</taxon>
        <taxon>Bacillales</taxon>
        <taxon>Bacillaceae</taxon>
        <taxon>Halobacillus</taxon>
    </lineage>
</organism>
<dbReference type="Proteomes" id="UP000198860">
    <property type="component" value="Unassembled WGS sequence"/>
</dbReference>
<protein>
    <recommendedName>
        <fullName evidence="10">Protoheme IX farnesyltransferase</fullName>
        <ecNumber evidence="10">2.5.1.141</ecNumber>
    </recommendedName>
    <alternativeName>
        <fullName evidence="10">Heme B farnesyltransferase</fullName>
    </alternativeName>
    <alternativeName>
        <fullName evidence="10">Heme O synthase</fullName>
    </alternativeName>
</protein>
<dbReference type="FunFam" id="1.10.357.140:FF:000001">
    <property type="entry name" value="Protoheme IX farnesyltransferase"/>
    <property type="match status" value="1"/>
</dbReference>
<dbReference type="InterPro" id="IPR030470">
    <property type="entry name" value="UbiA_prenylTrfase_CS"/>
</dbReference>
<name>A0A1H0PLT4_HALAD</name>
<dbReference type="InterPro" id="IPR006369">
    <property type="entry name" value="Protohaem_IX_farnesylTrfase"/>
</dbReference>
<dbReference type="AlphaFoldDB" id="A0A1H0PLT4"/>
<keyword evidence="8 10" id="KW-0472">Membrane</keyword>
<evidence type="ECO:0000256" key="9">
    <source>
        <dbReference type="ARBA" id="ARBA00047690"/>
    </source>
</evidence>
<dbReference type="GO" id="GO:0008495">
    <property type="term" value="F:protoheme IX farnesyltransferase activity"/>
    <property type="evidence" value="ECO:0007669"/>
    <property type="project" value="UniProtKB-UniRule"/>
</dbReference>
<comment type="subcellular location">
    <subcellularLocation>
        <location evidence="1 10">Cell membrane</location>
        <topology evidence="1 10">Multi-pass membrane protein</topology>
    </subcellularLocation>
</comment>
<evidence type="ECO:0000313" key="11">
    <source>
        <dbReference type="EMBL" id="SDP06051.1"/>
    </source>
</evidence>
<evidence type="ECO:0000256" key="10">
    <source>
        <dbReference type="HAMAP-Rule" id="MF_00154"/>
    </source>
</evidence>
<dbReference type="OrthoDB" id="9814417at2"/>
<keyword evidence="6 10" id="KW-1133">Transmembrane helix</keyword>
<keyword evidence="3 10" id="KW-1003">Cell membrane</keyword>
<dbReference type="GO" id="GO:0048034">
    <property type="term" value="P:heme O biosynthetic process"/>
    <property type="evidence" value="ECO:0007669"/>
    <property type="project" value="UniProtKB-UniRule"/>
</dbReference>
<evidence type="ECO:0000256" key="3">
    <source>
        <dbReference type="ARBA" id="ARBA00022475"/>
    </source>
</evidence>
<dbReference type="NCBIfam" id="TIGR01473">
    <property type="entry name" value="cyoE_ctaB"/>
    <property type="match status" value="1"/>
</dbReference>
<comment type="function">
    <text evidence="10">Converts heme B (protoheme IX) to heme O by substitution of the vinyl group on carbon 2 of heme B porphyrin ring with a hydroxyethyl farnesyl side group.</text>
</comment>
<evidence type="ECO:0000256" key="8">
    <source>
        <dbReference type="ARBA" id="ARBA00023136"/>
    </source>
</evidence>
<dbReference type="Gene3D" id="1.10.357.140">
    <property type="entry name" value="UbiA prenyltransferase"/>
    <property type="match status" value="1"/>
</dbReference>
<dbReference type="CDD" id="cd13957">
    <property type="entry name" value="PT_UbiA_Cox10"/>
    <property type="match status" value="1"/>
</dbReference>
<dbReference type="PANTHER" id="PTHR43448:SF2">
    <property type="entry name" value="PROTOHEME IX FARNESYLTRANSFERASE, MITOCHONDRIAL"/>
    <property type="match status" value="1"/>
</dbReference>
<keyword evidence="4 10" id="KW-0808">Transferase</keyword>
<feature type="transmembrane region" description="Helical" evidence="10">
    <location>
        <begin position="288"/>
        <end position="309"/>
    </location>
</feature>
<accession>A0A1H0PLT4</accession>
<evidence type="ECO:0000256" key="4">
    <source>
        <dbReference type="ARBA" id="ARBA00022679"/>
    </source>
</evidence>
<gene>
    <name evidence="10" type="primary">ctaB</name>
    <name evidence="11" type="ORF">SAMN05421677_11159</name>
</gene>
<comment type="miscellaneous">
    <text evidence="10">Carbon 2 of the heme B porphyrin ring is defined according to the Fischer nomenclature.</text>
</comment>
<dbReference type="Pfam" id="PF01040">
    <property type="entry name" value="UbiA"/>
    <property type="match status" value="1"/>
</dbReference>
<feature type="transmembrane region" description="Helical" evidence="10">
    <location>
        <begin position="186"/>
        <end position="207"/>
    </location>
</feature>
<dbReference type="EMBL" id="FNIZ01000011">
    <property type="protein sequence ID" value="SDP06051.1"/>
    <property type="molecule type" value="Genomic_DNA"/>
</dbReference>
<dbReference type="STRING" id="240303.SAMN05421677_11159"/>